<reference evidence="1 2" key="1">
    <citation type="journal article" date="2011" name="Science">
        <title>The Selaginella genome identifies genetic changes associated with the evolution of vascular plants.</title>
        <authorList>
            <person name="Banks J.A."/>
            <person name="Nishiyama T."/>
            <person name="Hasebe M."/>
            <person name="Bowman J.L."/>
            <person name="Gribskov M."/>
            <person name="dePamphilis C."/>
            <person name="Albert V.A."/>
            <person name="Aono N."/>
            <person name="Aoyama T."/>
            <person name="Ambrose B.A."/>
            <person name="Ashton N.W."/>
            <person name="Axtell M.J."/>
            <person name="Barker E."/>
            <person name="Barker M.S."/>
            <person name="Bennetzen J.L."/>
            <person name="Bonawitz N.D."/>
            <person name="Chapple C."/>
            <person name="Cheng C."/>
            <person name="Correa L.G."/>
            <person name="Dacre M."/>
            <person name="DeBarry J."/>
            <person name="Dreyer I."/>
            <person name="Elias M."/>
            <person name="Engstrom E.M."/>
            <person name="Estelle M."/>
            <person name="Feng L."/>
            <person name="Finet C."/>
            <person name="Floyd S.K."/>
            <person name="Frommer W.B."/>
            <person name="Fujita T."/>
            <person name="Gramzow L."/>
            <person name="Gutensohn M."/>
            <person name="Harholt J."/>
            <person name="Hattori M."/>
            <person name="Heyl A."/>
            <person name="Hirai T."/>
            <person name="Hiwatashi Y."/>
            <person name="Ishikawa M."/>
            <person name="Iwata M."/>
            <person name="Karol K.G."/>
            <person name="Koehler B."/>
            <person name="Kolukisaoglu U."/>
            <person name="Kubo M."/>
            <person name="Kurata T."/>
            <person name="Lalonde S."/>
            <person name="Li K."/>
            <person name="Li Y."/>
            <person name="Litt A."/>
            <person name="Lyons E."/>
            <person name="Manning G."/>
            <person name="Maruyama T."/>
            <person name="Michael T.P."/>
            <person name="Mikami K."/>
            <person name="Miyazaki S."/>
            <person name="Morinaga S."/>
            <person name="Murata T."/>
            <person name="Mueller-Roeber B."/>
            <person name="Nelson D.R."/>
            <person name="Obara M."/>
            <person name="Oguri Y."/>
            <person name="Olmstead R.G."/>
            <person name="Onodera N."/>
            <person name="Petersen B.L."/>
            <person name="Pils B."/>
            <person name="Prigge M."/>
            <person name="Rensing S.A."/>
            <person name="Riano-Pachon D.M."/>
            <person name="Roberts A.W."/>
            <person name="Sato Y."/>
            <person name="Scheller H.V."/>
            <person name="Schulz B."/>
            <person name="Schulz C."/>
            <person name="Shakirov E.V."/>
            <person name="Shibagaki N."/>
            <person name="Shinohara N."/>
            <person name="Shippen D.E."/>
            <person name="Soerensen I."/>
            <person name="Sotooka R."/>
            <person name="Sugimoto N."/>
            <person name="Sugita M."/>
            <person name="Sumikawa N."/>
            <person name="Tanurdzic M."/>
            <person name="Theissen G."/>
            <person name="Ulvskov P."/>
            <person name="Wakazuki S."/>
            <person name="Weng J.K."/>
            <person name="Willats W.W."/>
            <person name="Wipf D."/>
            <person name="Wolf P.G."/>
            <person name="Yang L."/>
            <person name="Zimmer A.D."/>
            <person name="Zhu Q."/>
            <person name="Mitros T."/>
            <person name="Hellsten U."/>
            <person name="Loque D."/>
            <person name="Otillar R."/>
            <person name="Salamov A."/>
            <person name="Schmutz J."/>
            <person name="Shapiro H."/>
            <person name="Lindquist E."/>
            <person name="Lucas S."/>
            <person name="Rokhsar D."/>
            <person name="Grigoriev I.V."/>
        </authorList>
    </citation>
    <scope>NUCLEOTIDE SEQUENCE [LARGE SCALE GENOMIC DNA]</scope>
</reference>
<dbReference type="Proteomes" id="UP000001514">
    <property type="component" value="Unassembled WGS sequence"/>
</dbReference>
<accession>D8TBF1</accession>
<evidence type="ECO:0000313" key="2">
    <source>
        <dbReference type="Proteomes" id="UP000001514"/>
    </source>
</evidence>
<dbReference type="EMBL" id="GL377709">
    <property type="protein sequence ID" value="EFJ06004.1"/>
    <property type="molecule type" value="Genomic_DNA"/>
</dbReference>
<sequence length="541" mass="59330">MVYRMPEQDRTSWNTVIAAFALSLVQSIPRHNPFPESPRGRYSTCTTRFHHFENDGVPIYWVSLDANTSKLVYKPTNAGDTIMDFSSVGYLGRDAKLPEVPVKVVLYPARNCKDTNKSDGESIQHAINELSSLPLDPSTGFRGAIQLSSGDFDVRGHHFTINTSGILITGSSSSETILHANVSIAEDGMDVHALFSVESPQQTIAEVGHRAAIVETVPSGSNYVKLDSSCGFKPGDLVSIVWPMTSRWIQMMNMSERWGNFAVTSIERRVSRVNGEKNMVFLDIPVPFRVDLRYLSSSQPAYLVKVEISGRVSHVGLENFKAVQDKVLPVGRGTFLNIGQVEDSWVRNVVAVDFGGDTMTVTGKRITVEGLNLIRTIPGPMKGPKFADLAIAFPGSQILVKNSVIQGGSSQFSYMTRDQANGPNVFFNSTAYGSSHAEPHAHFATGILYDSMKFENGTISLRNRPYKHHGYTSGFSVVWNCHTKVLEVVKPPQAANWAIGNTIQSLGSTGNETLGFIEPRGIESPRLASLYLAQKAAAKMH</sequence>
<keyword evidence="2" id="KW-1185">Reference proteome</keyword>
<evidence type="ECO:0000313" key="1">
    <source>
        <dbReference type="EMBL" id="EFJ06004.1"/>
    </source>
</evidence>
<protein>
    <submittedName>
        <fullName evidence="1">Uncharacterized protein</fullName>
    </submittedName>
</protein>
<name>D8TBF1_SELML</name>
<gene>
    <name evidence="1" type="ORF">SELMODRAFT_431084</name>
</gene>
<dbReference type="InParanoid" id="D8TBF1"/>
<dbReference type="HOGENOM" id="CLU_027946_0_0_1"/>
<dbReference type="KEGG" id="smo:SELMODRAFT_431084"/>
<dbReference type="STRING" id="88036.D8TBF1"/>
<dbReference type="eggNOG" id="ENOG502RYVX">
    <property type="taxonomic scope" value="Eukaryota"/>
</dbReference>
<dbReference type="SUPFAM" id="SSF51126">
    <property type="entry name" value="Pectin lyase-like"/>
    <property type="match status" value="1"/>
</dbReference>
<dbReference type="AlphaFoldDB" id="D8TBF1"/>
<proteinExistence type="predicted"/>
<dbReference type="Gramene" id="EFJ06004">
    <property type="protein sequence ID" value="EFJ06004"/>
    <property type="gene ID" value="SELMODRAFT_431084"/>
</dbReference>
<organism evidence="2">
    <name type="scientific">Selaginella moellendorffii</name>
    <name type="common">Spikemoss</name>
    <dbReference type="NCBI Taxonomy" id="88036"/>
    <lineage>
        <taxon>Eukaryota</taxon>
        <taxon>Viridiplantae</taxon>
        <taxon>Streptophyta</taxon>
        <taxon>Embryophyta</taxon>
        <taxon>Tracheophyta</taxon>
        <taxon>Lycopodiopsida</taxon>
        <taxon>Selaginellales</taxon>
        <taxon>Selaginellaceae</taxon>
        <taxon>Selaginella</taxon>
    </lineage>
</organism>
<dbReference type="InterPro" id="IPR011050">
    <property type="entry name" value="Pectin_lyase_fold/virulence"/>
</dbReference>